<gene>
    <name evidence="2" type="ORF">DCK97_03805</name>
</gene>
<dbReference type="Proteomes" id="UP000257706">
    <property type="component" value="Unassembled WGS sequence"/>
</dbReference>
<evidence type="ECO:0000313" key="2">
    <source>
        <dbReference type="EMBL" id="HAE46525.1"/>
    </source>
</evidence>
<reference evidence="2 3" key="1">
    <citation type="journal article" date="2018" name="Nat. Biotechnol.">
        <title>A standardized bacterial taxonomy based on genome phylogeny substantially revises the tree of life.</title>
        <authorList>
            <person name="Parks D.H."/>
            <person name="Chuvochina M."/>
            <person name="Waite D.W."/>
            <person name="Rinke C."/>
            <person name="Skarshewski A."/>
            <person name="Chaumeil P.A."/>
            <person name="Hugenholtz P."/>
        </authorList>
    </citation>
    <scope>NUCLEOTIDE SEQUENCE [LARGE SCALE GENOMIC DNA]</scope>
    <source>
        <strain evidence="2">UBA8739</strain>
    </source>
</reference>
<dbReference type="SUPFAM" id="SSF56801">
    <property type="entry name" value="Acetyl-CoA synthetase-like"/>
    <property type="match status" value="1"/>
</dbReference>
<comment type="caution">
    <text evidence="2">The sequence shown here is derived from an EMBL/GenBank/DDBJ whole genome shotgun (WGS) entry which is preliminary data.</text>
</comment>
<dbReference type="Gene3D" id="3.40.50.12780">
    <property type="entry name" value="N-terminal domain of ligase-like"/>
    <property type="match status" value="1"/>
</dbReference>
<dbReference type="EMBL" id="DMAI01000061">
    <property type="protein sequence ID" value="HAE46525.1"/>
    <property type="molecule type" value="Genomic_DNA"/>
</dbReference>
<feature type="non-terminal residue" evidence="2">
    <location>
        <position position="1"/>
    </location>
</feature>
<accession>A0A3B9IFF2</accession>
<organism evidence="2 3">
    <name type="scientific">Tistrella mobilis</name>
    <dbReference type="NCBI Taxonomy" id="171437"/>
    <lineage>
        <taxon>Bacteria</taxon>
        <taxon>Pseudomonadati</taxon>
        <taxon>Pseudomonadota</taxon>
        <taxon>Alphaproteobacteria</taxon>
        <taxon>Geminicoccales</taxon>
        <taxon>Geminicoccaceae</taxon>
        <taxon>Tistrella</taxon>
    </lineage>
</organism>
<feature type="non-terminal residue" evidence="2">
    <location>
        <position position="68"/>
    </location>
</feature>
<evidence type="ECO:0000313" key="3">
    <source>
        <dbReference type="Proteomes" id="UP000257706"/>
    </source>
</evidence>
<evidence type="ECO:0000259" key="1">
    <source>
        <dbReference type="Pfam" id="PF00501"/>
    </source>
</evidence>
<sequence length="68" mass="7473">GSTGRPKACMHTHLSVLFTAEAQQRLYRMTAEDVVTAFLTLFHVAGMQASMNAALVSGCEIVLMTRWD</sequence>
<dbReference type="AlphaFoldDB" id="A0A3B9IFF2"/>
<dbReference type="InterPro" id="IPR042099">
    <property type="entry name" value="ANL_N_sf"/>
</dbReference>
<name>A0A3B9IFF2_9PROT</name>
<keyword evidence="2" id="KW-0436">Ligase</keyword>
<dbReference type="GO" id="GO:0016874">
    <property type="term" value="F:ligase activity"/>
    <property type="evidence" value="ECO:0007669"/>
    <property type="project" value="UniProtKB-KW"/>
</dbReference>
<protein>
    <submittedName>
        <fullName evidence="2">Long-chain fatty acid--CoA ligase</fullName>
    </submittedName>
</protein>
<feature type="domain" description="AMP-dependent synthetase/ligase" evidence="1">
    <location>
        <begin position="1"/>
        <end position="67"/>
    </location>
</feature>
<dbReference type="Pfam" id="PF00501">
    <property type="entry name" value="AMP-binding"/>
    <property type="match status" value="1"/>
</dbReference>
<dbReference type="InterPro" id="IPR000873">
    <property type="entry name" value="AMP-dep_synth/lig_dom"/>
</dbReference>
<proteinExistence type="predicted"/>